<dbReference type="PROSITE" id="PS50977">
    <property type="entry name" value="HTH_TETR_2"/>
    <property type="match status" value="1"/>
</dbReference>
<evidence type="ECO:0000256" key="4">
    <source>
        <dbReference type="PROSITE-ProRule" id="PRU00335"/>
    </source>
</evidence>
<dbReference type="GO" id="GO:0000976">
    <property type="term" value="F:transcription cis-regulatory region binding"/>
    <property type="evidence" value="ECO:0007669"/>
    <property type="project" value="TreeGrafter"/>
</dbReference>
<dbReference type="InterPro" id="IPR050109">
    <property type="entry name" value="HTH-type_TetR-like_transc_reg"/>
</dbReference>
<dbReference type="InterPro" id="IPR001647">
    <property type="entry name" value="HTH_TetR"/>
</dbReference>
<proteinExistence type="predicted"/>
<dbReference type="RefSeq" id="WP_021691849.1">
    <property type="nucleotide sequence ID" value="NZ_BASZ01000014.1"/>
</dbReference>
<keyword evidence="7" id="KW-1185">Reference proteome</keyword>
<dbReference type="PANTHER" id="PTHR30055">
    <property type="entry name" value="HTH-TYPE TRANSCRIPTIONAL REGULATOR RUTR"/>
    <property type="match status" value="1"/>
</dbReference>
<accession>U2YBW5</accession>
<feature type="domain" description="HTH tetR-type" evidence="5">
    <location>
        <begin position="17"/>
        <end position="77"/>
    </location>
</feature>
<dbReference type="GO" id="GO:0003700">
    <property type="term" value="F:DNA-binding transcription factor activity"/>
    <property type="evidence" value="ECO:0007669"/>
    <property type="project" value="TreeGrafter"/>
</dbReference>
<dbReference type="Proteomes" id="UP000016568">
    <property type="component" value="Unassembled WGS sequence"/>
</dbReference>
<evidence type="ECO:0000313" key="7">
    <source>
        <dbReference type="Proteomes" id="UP000016568"/>
    </source>
</evidence>
<dbReference type="AlphaFoldDB" id="U2YBW5"/>
<dbReference type="InterPro" id="IPR009057">
    <property type="entry name" value="Homeodomain-like_sf"/>
</dbReference>
<keyword evidence="3" id="KW-0804">Transcription</keyword>
<evidence type="ECO:0000256" key="3">
    <source>
        <dbReference type="ARBA" id="ARBA00023163"/>
    </source>
</evidence>
<dbReference type="OrthoDB" id="9787680at2"/>
<dbReference type="SUPFAM" id="SSF46689">
    <property type="entry name" value="Homeodomain-like"/>
    <property type="match status" value="1"/>
</dbReference>
<evidence type="ECO:0000259" key="5">
    <source>
        <dbReference type="PROSITE" id="PS50977"/>
    </source>
</evidence>
<dbReference type="SUPFAM" id="SSF48498">
    <property type="entry name" value="Tetracyclin repressor-like, C-terminal domain"/>
    <property type="match status" value="1"/>
</dbReference>
<keyword evidence="2 4" id="KW-0238">DNA-binding</keyword>
<dbReference type="Pfam" id="PF00440">
    <property type="entry name" value="TetR_N"/>
    <property type="match status" value="1"/>
</dbReference>
<keyword evidence="1" id="KW-0805">Transcription regulation</keyword>
<gene>
    <name evidence="6" type="ORF">NT2_14_00350</name>
</gene>
<comment type="caution">
    <text evidence="6">The sequence shown here is derived from an EMBL/GenBank/DDBJ whole genome shotgun (WGS) entry which is preliminary data.</text>
</comment>
<sequence length="207" mass="22971">MSSPKSRAGRPSPEQAERKRANLILAALDEFARVGFSAASMRDIAKAAEISSRTLYNYYPDKLALFAACLEHSGHAIQPTLPKLSGDLHSQLVNYTVAMQEQLSTPQAMQITTLIFREANGFDALRDIAREQFERYQVAPVARILEDHNMSGDQAKLLAPQFVSMAFGEWQRRVLFGGPPLTKEIATTQAQIAADIFISGISHFYKL</sequence>
<dbReference type="KEGG" id="ntd:EGO55_04720"/>
<dbReference type="Gene3D" id="1.10.357.10">
    <property type="entry name" value="Tetracycline Repressor, domain 2"/>
    <property type="match status" value="1"/>
</dbReference>
<protein>
    <submittedName>
        <fullName evidence="6">Putative TetR family transcriptional regulator</fullName>
    </submittedName>
</protein>
<evidence type="ECO:0000313" key="6">
    <source>
        <dbReference type="EMBL" id="GAD51031.1"/>
    </source>
</evidence>
<name>U2YBW5_9SPHN</name>
<reference evidence="6 7" key="1">
    <citation type="submission" date="2013-09" db="EMBL/GenBank/DDBJ databases">
        <title>Whole genome shotgun sequence of Novosphingobium tardaugens NBRC 16725.</title>
        <authorList>
            <person name="Isaki S."/>
            <person name="Hosoyama A."/>
            <person name="Tsuchikane K."/>
            <person name="Katsumata H."/>
            <person name="Ando Y."/>
            <person name="Yamazaki S."/>
            <person name="Fujita N."/>
        </authorList>
    </citation>
    <scope>NUCLEOTIDE SEQUENCE [LARGE SCALE GENOMIC DNA]</scope>
    <source>
        <strain evidence="6 7">NBRC 16725</strain>
    </source>
</reference>
<evidence type="ECO:0000256" key="2">
    <source>
        <dbReference type="ARBA" id="ARBA00023125"/>
    </source>
</evidence>
<dbReference type="FunFam" id="1.10.10.60:FF:000141">
    <property type="entry name" value="TetR family transcriptional regulator"/>
    <property type="match status" value="1"/>
</dbReference>
<dbReference type="eggNOG" id="COG1309">
    <property type="taxonomic scope" value="Bacteria"/>
</dbReference>
<feature type="DNA-binding region" description="H-T-H motif" evidence="4">
    <location>
        <begin position="40"/>
        <end position="59"/>
    </location>
</feature>
<dbReference type="PANTHER" id="PTHR30055:SF146">
    <property type="entry name" value="HTH-TYPE TRANSCRIPTIONAL DUAL REGULATOR CECR"/>
    <property type="match status" value="1"/>
</dbReference>
<dbReference type="InterPro" id="IPR036271">
    <property type="entry name" value="Tet_transcr_reg_TetR-rel_C_sf"/>
</dbReference>
<dbReference type="EMBL" id="BASZ01000014">
    <property type="protein sequence ID" value="GAD51031.1"/>
    <property type="molecule type" value="Genomic_DNA"/>
</dbReference>
<evidence type="ECO:0000256" key="1">
    <source>
        <dbReference type="ARBA" id="ARBA00023015"/>
    </source>
</evidence>
<organism evidence="6 7">
    <name type="scientific">Caenibius tardaugens NBRC 16725</name>
    <dbReference type="NCBI Taxonomy" id="1219035"/>
    <lineage>
        <taxon>Bacteria</taxon>
        <taxon>Pseudomonadati</taxon>
        <taxon>Pseudomonadota</taxon>
        <taxon>Alphaproteobacteria</taxon>
        <taxon>Sphingomonadales</taxon>
        <taxon>Erythrobacteraceae</taxon>
        <taxon>Caenibius</taxon>
    </lineage>
</organism>